<dbReference type="WBParaSite" id="RSKR_0000118900.1">
    <property type="protein sequence ID" value="RSKR_0000118900.1"/>
    <property type="gene ID" value="RSKR_0000118900"/>
</dbReference>
<accession>A0AC35TJH7</accession>
<name>A0AC35TJH7_9BILA</name>
<organism evidence="1 2">
    <name type="scientific">Rhabditophanes sp. KR3021</name>
    <dbReference type="NCBI Taxonomy" id="114890"/>
    <lineage>
        <taxon>Eukaryota</taxon>
        <taxon>Metazoa</taxon>
        <taxon>Ecdysozoa</taxon>
        <taxon>Nematoda</taxon>
        <taxon>Chromadorea</taxon>
        <taxon>Rhabditida</taxon>
        <taxon>Tylenchina</taxon>
        <taxon>Panagrolaimomorpha</taxon>
        <taxon>Strongyloidoidea</taxon>
        <taxon>Alloionematidae</taxon>
        <taxon>Rhabditophanes</taxon>
    </lineage>
</organism>
<protein>
    <submittedName>
        <fullName evidence="2">Galectin</fullName>
    </submittedName>
</protein>
<dbReference type="Proteomes" id="UP000095286">
    <property type="component" value="Unplaced"/>
</dbReference>
<proteinExistence type="predicted"/>
<reference evidence="2" key="1">
    <citation type="submission" date="2016-11" db="UniProtKB">
        <authorList>
            <consortium name="WormBaseParasite"/>
        </authorList>
    </citation>
    <scope>IDENTIFICATION</scope>
    <source>
        <strain evidence="2">KR3021</strain>
    </source>
</reference>
<evidence type="ECO:0000313" key="2">
    <source>
        <dbReference type="WBParaSite" id="RSKR_0000118900.1"/>
    </source>
</evidence>
<sequence length="305" mass="35057">MSFLRKLFHLDKKKVTKKNSITGRNHTFEVPYLSRLEGTKLLPGQSLIFRGIITSPQDFIINFTDGGAVELDEDTTKLDNRLLSMRVDMASKQIYFNACIDDEWGKTGIVKHDWVNGDEFDIRIRAYDKLYEIFVDHKLIAKFAHYKPLSDVTHVYVNGGITLYMVNYEGKFYSIPYGAEIPGCFVAGKKLFVSGLIKKTAKSFDIELQARDGVALRMRILVNDKKMFCNSQIDSKWGSDQRISKQTFPFKRKRTFDLLVYCEESKFILYVNDCLLGSYEHRLNCADIDKVSIDGDIILLGVHLK</sequence>
<evidence type="ECO:0000313" key="1">
    <source>
        <dbReference type="Proteomes" id="UP000095286"/>
    </source>
</evidence>